<evidence type="ECO:0000313" key="2">
    <source>
        <dbReference type="EMBL" id="KAK8488705.1"/>
    </source>
</evidence>
<evidence type="ECO:0000256" key="1">
    <source>
        <dbReference type="SAM" id="MobiDB-lite"/>
    </source>
</evidence>
<comment type="caution">
    <text evidence="2">The sequence shown here is derived from an EMBL/GenBank/DDBJ whole genome shotgun (WGS) entry which is preliminary data.</text>
</comment>
<gene>
    <name evidence="2" type="ORF">V6N12_013838</name>
</gene>
<dbReference type="EMBL" id="JBBPBM010000983">
    <property type="protein sequence ID" value="KAK8488705.1"/>
    <property type="molecule type" value="Genomic_DNA"/>
</dbReference>
<reference evidence="2 3" key="1">
    <citation type="journal article" date="2024" name="G3 (Bethesda)">
        <title>Genome assembly of Hibiscus sabdariffa L. provides insights into metabolisms of medicinal natural products.</title>
        <authorList>
            <person name="Kim T."/>
        </authorList>
    </citation>
    <scope>NUCLEOTIDE SEQUENCE [LARGE SCALE GENOMIC DNA]</scope>
    <source>
        <strain evidence="2">TK-2024</strain>
        <tissue evidence="2">Old leaves</tissue>
    </source>
</reference>
<evidence type="ECO:0000313" key="3">
    <source>
        <dbReference type="Proteomes" id="UP001472677"/>
    </source>
</evidence>
<organism evidence="2 3">
    <name type="scientific">Hibiscus sabdariffa</name>
    <name type="common">roselle</name>
    <dbReference type="NCBI Taxonomy" id="183260"/>
    <lineage>
        <taxon>Eukaryota</taxon>
        <taxon>Viridiplantae</taxon>
        <taxon>Streptophyta</taxon>
        <taxon>Embryophyta</taxon>
        <taxon>Tracheophyta</taxon>
        <taxon>Spermatophyta</taxon>
        <taxon>Magnoliopsida</taxon>
        <taxon>eudicotyledons</taxon>
        <taxon>Gunneridae</taxon>
        <taxon>Pentapetalae</taxon>
        <taxon>rosids</taxon>
        <taxon>malvids</taxon>
        <taxon>Malvales</taxon>
        <taxon>Malvaceae</taxon>
        <taxon>Malvoideae</taxon>
        <taxon>Hibiscus</taxon>
    </lineage>
</organism>
<keyword evidence="3" id="KW-1185">Reference proteome</keyword>
<accession>A0ABR2A6K9</accession>
<feature type="region of interest" description="Disordered" evidence="1">
    <location>
        <begin position="27"/>
        <end position="54"/>
    </location>
</feature>
<sequence>MLVIMLPRLDTRSSAGMPIEDQNADVGLIRNDGLPPPPPIPPVGRGAGNVHQAPQGINFGDMMPLIQAMTSTFQAAVAGVNVRAPTLAAVVNPELPLEHLRSLGGAEF</sequence>
<dbReference type="Proteomes" id="UP001472677">
    <property type="component" value="Unassembled WGS sequence"/>
</dbReference>
<name>A0ABR2A6K9_9ROSI</name>
<protein>
    <submittedName>
        <fullName evidence="2">Uncharacterized protein</fullName>
    </submittedName>
</protein>
<proteinExistence type="predicted"/>